<sequence>MPVECEPLSVEMDDGASDSSAESSFSRGNIECANVDQTVTFSECFQFAFLPHSTPSSALGENVEHVWRHTLAFDRHTVSSESSDINDAAESPVPSLRELLYASESSDDGRDDDSLCSCPPLEDTRSALNSSSDISDTRSALNSSSDFSDTPMEDSVWLSLGESCVQCSTLLPRLSLPGFCPVSQLVEARYGGETQPLYEGERRYIDNN</sequence>
<name>A0A0D7B519_9AGAR</name>
<dbReference type="AlphaFoldDB" id="A0A0D7B519"/>
<evidence type="ECO:0000313" key="2">
    <source>
        <dbReference type="EMBL" id="KIY65254.1"/>
    </source>
</evidence>
<organism evidence="2 3">
    <name type="scientific">Cylindrobasidium torrendii FP15055 ss-10</name>
    <dbReference type="NCBI Taxonomy" id="1314674"/>
    <lineage>
        <taxon>Eukaryota</taxon>
        <taxon>Fungi</taxon>
        <taxon>Dikarya</taxon>
        <taxon>Basidiomycota</taxon>
        <taxon>Agaricomycotina</taxon>
        <taxon>Agaricomycetes</taxon>
        <taxon>Agaricomycetidae</taxon>
        <taxon>Agaricales</taxon>
        <taxon>Marasmiineae</taxon>
        <taxon>Physalacriaceae</taxon>
        <taxon>Cylindrobasidium</taxon>
    </lineage>
</organism>
<feature type="region of interest" description="Disordered" evidence="1">
    <location>
        <begin position="1"/>
        <end position="23"/>
    </location>
</feature>
<accession>A0A0D7B519</accession>
<reference evidence="2 3" key="1">
    <citation type="journal article" date="2015" name="Fungal Genet. Biol.">
        <title>Evolution of novel wood decay mechanisms in Agaricales revealed by the genome sequences of Fistulina hepatica and Cylindrobasidium torrendii.</title>
        <authorList>
            <person name="Floudas D."/>
            <person name="Held B.W."/>
            <person name="Riley R."/>
            <person name="Nagy L.G."/>
            <person name="Koehler G."/>
            <person name="Ransdell A.S."/>
            <person name="Younus H."/>
            <person name="Chow J."/>
            <person name="Chiniquy J."/>
            <person name="Lipzen A."/>
            <person name="Tritt A."/>
            <person name="Sun H."/>
            <person name="Haridas S."/>
            <person name="LaButti K."/>
            <person name="Ohm R.A."/>
            <person name="Kues U."/>
            <person name="Blanchette R.A."/>
            <person name="Grigoriev I.V."/>
            <person name="Minto R.E."/>
            <person name="Hibbett D.S."/>
        </authorList>
    </citation>
    <scope>NUCLEOTIDE SEQUENCE [LARGE SCALE GENOMIC DNA]</scope>
    <source>
        <strain evidence="2 3">FP15055 ss-10</strain>
    </source>
</reference>
<feature type="compositionally biased region" description="Polar residues" evidence="1">
    <location>
        <begin position="126"/>
        <end position="148"/>
    </location>
</feature>
<evidence type="ECO:0000313" key="3">
    <source>
        <dbReference type="Proteomes" id="UP000054007"/>
    </source>
</evidence>
<dbReference type="EMBL" id="KN880598">
    <property type="protein sequence ID" value="KIY65254.1"/>
    <property type="molecule type" value="Genomic_DNA"/>
</dbReference>
<feature type="region of interest" description="Disordered" evidence="1">
    <location>
        <begin position="122"/>
        <end position="152"/>
    </location>
</feature>
<gene>
    <name evidence="2" type="ORF">CYLTODRAFT_492479</name>
</gene>
<keyword evidence="3" id="KW-1185">Reference proteome</keyword>
<proteinExistence type="predicted"/>
<protein>
    <submittedName>
        <fullName evidence="2">Uncharacterized protein</fullName>
    </submittedName>
</protein>
<dbReference type="Proteomes" id="UP000054007">
    <property type="component" value="Unassembled WGS sequence"/>
</dbReference>
<evidence type="ECO:0000256" key="1">
    <source>
        <dbReference type="SAM" id="MobiDB-lite"/>
    </source>
</evidence>